<gene>
    <name evidence="1" type="ORF">A3F00_00765</name>
</gene>
<organism evidence="1 2">
    <name type="scientific">Candidatus Daviesbacteria bacterium RIFCSPHIGHO2_12_FULL_37_11</name>
    <dbReference type="NCBI Taxonomy" id="1797777"/>
    <lineage>
        <taxon>Bacteria</taxon>
        <taxon>Candidatus Daviesiibacteriota</taxon>
    </lineage>
</organism>
<dbReference type="AlphaFoldDB" id="A0A1F5KCJ6"/>
<name>A0A1F5KCJ6_9BACT</name>
<comment type="caution">
    <text evidence="1">The sequence shown here is derived from an EMBL/GenBank/DDBJ whole genome shotgun (WGS) entry which is preliminary data.</text>
</comment>
<dbReference type="GO" id="GO:0006355">
    <property type="term" value="P:regulation of DNA-templated transcription"/>
    <property type="evidence" value="ECO:0007669"/>
    <property type="project" value="InterPro"/>
</dbReference>
<proteinExistence type="predicted"/>
<sequence length="98" mass="11430">MKTVIHVKADKEVKEYAQELARKLGLSLSDVINASLRNFIRDREIVFSDIPKMTPEFEKKLEKIEDDIKHGRNLSPAFKNMDEADKYLKKQLKAAKRK</sequence>
<dbReference type="Proteomes" id="UP000176527">
    <property type="component" value="Unassembled WGS sequence"/>
</dbReference>
<evidence type="ECO:0000313" key="1">
    <source>
        <dbReference type="EMBL" id="OGE38667.1"/>
    </source>
</evidence>
<protein>
    <submittedName>
        <fullName evidence="1">Uncharacterized protein</fullName>
    </submittedName>
</protein>
<accession>A0A1F5KCJ6</accession>
<evidence type="ECO:0000313" key="2">
    <source>
        <dbReference type="Proteomes" id="UP000176527"/>
    </source>
</evidence>
<dbReference type="EMBL" id="MFDE01000015">
    <property type="protein sequence ID" value="OGE38667.1"/>
    <property type="molecule type" value="Genomic_DNA"/>
</dbReference>
<dbReference type="Gene3D" id="1.10.1220.10">
    <property type="entry name" value="Met repressor-like"/>
    <property type="match status" value="1"/>
</dbReference>
<reference evidence="1 2" key="1">
    <citation type="journal article" date="2016" name="Nat. Commun.">
        <title>Thousands of microbial genomes shed light on interconnected biogeochemical processes in an aquifer system.</title>
        <authorList>
            <person name="Anantharaman K."/>
            <person name="Brown C.T."/>
            <person name="Hug L.A."/>
            <person name="Sharon I."/>
            <person name="Castelle C.J."/>
            <person name="Probst A.J."/>
            <person name="Thomas B.C."/>
            <person name="Singh A."/>
            <person name="Wilkins M.J."/>
            <person name="Karaoz U."/>
            <person name="Brodie E.L."/>
            <person name="Williams K.H."/>
            <person name="Hubbard S.S."/>
            <person name="Banfield J.F."/>
        </authorList>
    </citation>
    <scope>NUCLEOTIDE SEQUENCE [LARGE SCALE GENOMIC DNA]</scope>
</reference>
<dbReference type="InterPro" id="IPR013321">
    <property type="entry name" value="Arc_rbn_hlx_hlx"/>
</dbReference>